<dbReference type="EMBL" id="CZAP01000003">
    <property type="protein sequence ID" value="CUP17281.1"/>
    <property type="molecule type" value="Genomic_DNA"/>
</dbReference>
<reference evidence="1 2" key="1">
    <citation type="submission" date="2015-09" db="EMBL/GenBank/DDBJ databases">
        <authorList>
            <consortium name="Pathogen Informatics"/>
        </authorList>
    </citation>
    <scope>NUCLEOTIDE SEQUENCE [LARGE SCALE GENOMIC DNA]</scope>
    <source>
        <strain evidence="1 2">2789STDY5834899</strain>
    </source>
</reference>
<proteinExistence type="predicted"/>
<name>A0A174L366_BACT4</name>
<gene>
    <name evidence="1" type="ORF">ERS852511_01349</name>
</gene>
<dbReference type="AlphaFoldDB" id="A0A174L366"/>
<accession>A0A174L366</accession>
<dbReference type="Proteomes" id="UP000095576">
    <property type="component" value="Unassembled WGS sequence"/>
</dbReference>
<protein>
    <submittedName>
        <fullName evidence="1">Uncharacterized protein</fullName>
    </submittedName>
</protein>
<organism evidence="1 2">
    <name type="scientific">Bacteroides thetaiotaomicron</name>
    <dbReference type="NCBI Taxonomy" id="818"/>
    <lineage>
        <taxon>Bacteria</taxon>
        <taxon>Pseudomonadati</taxon>
        <taxon>Bacteroidota</taxon>
        <taxon>Bacteroidia</taxon>
        <taxon>Bacteroidales</taxon>
        <taxon>Bacteroidaceae</taxon>
        <taxon>Bacteroides</taxon>
    </lineage>
</organism>
<evidence type="ECO:0000313" key="2">
    <source>
        <dbReference type="Proteomes" id="UP000095576"/>
    </source>
</evidence>
<evidence type="ECO:0000313" key="1">
    <source>
        <dbReference type="EMBL" id="CUP17281.1"/>
    </source>
</evidence>
<sequence>MRKHTFLFIIFLYVGICIQVKATDQRGEYLVIGKDTLEMLT</sequence>